<dbReference type="EMBL" id="BSXN01000013">
    <property type="protein sequence ID" value="GME66624.1"/>
    <property type="molecule type" value="Genomic_DNA"/>
</dbReference>
<name>A0A9W6SUD7_CANBO</name>
<comment type="caution">
    <text evidence="2">The sequence shown here is derived from an EMBL/GenBank/DDBJ whole genome shotgun (WGS) entry which is preliminary data.</text>
</comment>
<gene>
    <name evidence="2" type="ORF">Cboi02_000008400</name>
</gene>
<accession>A0A9W6SUD7</accession>
<dbReference type="Proteomes" id="UP001165120">
    <property type="component" value="Unassembled WGS sequence"/>
</dbReference>
<evidence type="ECO:0000313" key="2">
    <source>
        <dbReference type="EMBL" id="GME66624.1"/>
    </source>
</evidence>
<evidence type="ECO:0000313" key="3">
    <source>
        <dbReference type="Proteomes" id="UP001165120"/>
    </source>
</evidence>
<organism evidence="2 3">
    <name type="scientific">Candida boidinii</name>
    <name type="common">Yeast</name>
    <dbReference type="NCBI Taxonomy" id="5477"/>
    <lineage>
        <taxon>Eukaryota</taxon>
        <taxon>Fungi</taxon>
        <taxon>Dikarya</taxon>
        <taxon>Ascomycota</taxon>
        <taxon>Saccharomycotina</taxon>
        <taxon>Pichiomycetes</taxon>
        <taxon>Pichiales</taxon>
        <taxon>Pichiaceae</taxon>
        <taxon>Ogataea</taxon>
        <taxon>Ogataea/Candida clade</taxon>
    </lineage>
</organism>
<proteinExistence type="predicted"/>
<sequence>MIGCCKTILSCRRKFWEEDVAGVSVSLGEASLSLKDGWAGQVHLKEEKEPGGICKGIWEEEAGSTIPREALSGMLAGMLDRPPPQPAYQAGPHGEPDPQTGILALTQCVSQ</sequence>
<reference evidence="2" key="1">
    <citation type="submission" date="2023-04" db="EMBL/GenBank/DDBJ databases">
        <title>Candida boidinii NBRC 10035.</title>
        <authorList>
            <person name="Ichikawa N."/>
            <person name="Sato H."/>
            <person name="Tonouchi N."/>
        </authorList>
    </citation>
    <scope>NUCLEOTIDE SEQUENCE</scope>
    <source>
        <strain evidence="2">NBRC 10035</strain>
    </source>
</reference>
<evidence type="ECO:0000256" key="1">
    <source>
        <dbReference type="SAM" id="MobiDB-lite"/>
    </source>
</evidence>
<dbReference type="AlphaFoldDB" id="A0A9W6SUD7"/>
<keyword evidence="3" id="KW-1185">Reference proteome</keyword>
<feature type="region of interest" description="Disordered" evidence="1">
    <location>
        <begin position="76"/>
        <end position="100"/>
    </location>
</feature>
<protein>
    <submittedName>
        <fullName evidence="2">Unnamed protein product</fullName>
    </submittedName>
</protein>